<evidence type="ECO:0000313" key="3">
    <source>
        <dbReference type="EMBL" id="MCC2136158.1"/>
    </source>
</evidence>
<organism evidence="3 4">
    <name type="scientific">Hominenteromicrobium mulieris</name>
    <dbReference type="NCBI Taxonomy" id="2885357"/>
    <lineage>
        <taxon>Bacteria</taxon>
        <taxon>Bacillati</taxon>
        <taxon>Bacillota</taxon>
        <taxon>Clostridia</taxon>
        <taxon>Eubacteriales</taxon>
        <taxon>Oscillospiraceae</taxon>
        <taxon>Hominenteromicrobium</taxon>
    </lineage>
</organism>
<evidence type="ECO:0000256" key="1">
    <source>
        <dbReference type="SAM" id="MobiDB-lite"/>
    </source>
</evidence>
<keyword evidence="2" id="KW-1133">Transmembrane helix</keyword>
<evidence type="ECO:0000256" key="2">
    <source>
        <dbReference type="SAM" id="Phobius"/>
    </source>
</evidence>
<feature type="transmembrane region" description="Helical" evidence="2">
    <location>
        <begin position="46"/>
        <end position="66"/>
    </location>
</feature>
<sequence>MQFYETPTPNDEEKPSEPIPAETEAQVPKDRAAAKKAISGGFRLTVFQTLVCVLILLAAFFLRGFLPELYGELRAIYDAELNRSVLILQDDVPYS</sequence>
<dbReference type="RefSeq" id="WP_308448714.1">
    <property type="nucleotide sequence ID" value="NZ_JAJEQC010000003.1"/>
</dbReference>
<dbReference type="EMBL" id="JAJEQC010000003">
    <property type="protein sequence ID" value="MCC2136158.1"/>
    <property type="molecule type" value="Genomic_DNA"/>
</dbReference>
<reference evidence="3" key="1">
    <citation type="submission" date="2021-10" db="EMBL/GenBank/DDBJ databases">
        <title>Anaerobic single-cell dispensing facilitates the cultivation of human gut bacteria.</title>
        <authorList>
            <person name="Afrizal A."/>
        </authorList>
    </citation>
    <scope>NUCLEOTIDE SEQUENCE</scope>
    <source>
        <strain evidence="3">CLA-AA-H250</strain>
    </source>
</reference>
<feature type="region of interest" description="Disordered" evidence="1">
    <location>
        <begin position="1"/>
        <end position="27"/>
    </location>
</feature>
<comment type="caution">
    <text evidence="3">The sequence shown here is derived from an EMBL/GenBank/DDBJ whole genome shotgun (WGS) entry which is preliminary data.</text>
</comment>
<evidence type="ECO:0000313" key="4">
    <source>
        <dbReference type="Proteomes" id="UP001199424"/>
    </source>
</evidence>
<dbReference type="AlphaFoldDB" id="A0AAE3DGT1"/>
<keyword evidence="2" id="KW-0472">Membrane</keyword>
<keyword evidence="4" id="KW-1185">Reference proteome</keyword>
<accession>A0AAE3DGT1</accession>
<protein>
    <submittedName>
        <fullName evidence="3">Uncharacterized protein</fullName>
    </submittedName>
</protein>
<name>A0AAE3DGT1_9FIRM</name>
<gene>
    <name evidence="3" type="ORF">LKD31_03900</name>
</gene>
<dbReference type="Proteomes" id="UP001199424">
    <property type="component" value="Unassembled WGS sequence"/>
</dbReference>
<keyword evidence="2" id="KW-0812">Transmembrane</keyword>
<proteinExistence type="predicted"/>